<comment type="caution">
    <text evidence="2">The sequence shown here is derived from an EMBL/GenBank/DDBJ whole genome shotgun (WGS) entry which is preliminary data.</text>
</comment>
<protein>
    <recommendedName>
        <fullName evidence="4">DUF4192 domain-containing protein</fullName>
    </recommendedName>
</protein>
<dbReference type="Proteomes" id="UP000555564">
    <property type="component" value="Unassembled WGS sequence"/>
</dbReference>
<accession>A0A7X0M750</accession>
<gene>
    <name evidence="2" type="ORF">BJ992_001907</name>
</gene>
<dbReference type="AlphaFoldDB" id="A0A7X0M750"/>
<dbReference type="RefSeq" id="WP_246496581.1">
    <property type="nucleotide sequence ID" value="NZ_BAAALO010000037.1"/>
</dbReference>
<dbReference type="Pfam" id="PF13830">
    <property type="entry name" value="DUF4192"/>
    <property type="match status" value="2"/>
</dbReference>
<sequence length="425" mass="44730">MTPSPILLTSPEDILGAVPYLLGFHPADSLVVIAFSGRGSRGELRVTTRWDLPSEPGSFDRLVPLFRRERVTHVIVAGFGSGALVTPAVEEVLRLLREAGIDVIEALRADDSRYWSYVCQKAECCPPDGTPYDPVTGPVAARATVNGMVALPGRDHLRYAVSPVEGPPRTAMREATTWATDHLRTRLAPLTGTTTAPPPHPESTDADAAGGGVAGGGMAGGGINGADMVQAAVAGGDSARAAGSGGGVRDVGEAIRVFVGDGLARVRAAIATYAAGDRLSDREAAMLGMDLAVLRVRDEAWTSMGDDTEDAHIALWGDLTRRLEPRFVPPAASLLAAAAWRRGDCALAAVAVERALAEDPAYSMALLVAQGLRQLVSPAILRDRMPTPQDLDDSMGPPRVEWLQPLLTLLEHPRACRPPCAPSTG</sequence>
<proteinExistence type="predicted"/>
<name>A0A7X0M750_9ACTN</name>
<evidence type="ECO:0008006" key="4">
    <source>
        <dbReference type="Google" id="ProtNLM"/>
    </source>
</evidence>
<dbReference type="InterPro" id="IPR025447">
    <property type="entry name" value="DUF4192"/>
</dbReference>
<evidence type="ECO:0000313" key="3">
    <source>
        <dbReference type="Proteomes" id="UP000555564"/>
    </source>
</evidence>
<dbReference type="EMBL" id="JACHIU010000001">
    <property type="protein sequence ID" value="MBB6472476.1"/>
    <property type="molecule type" value="Genomic_DNA"/>
</dbReference>
<evidence type="ECO:0000313" key="2">
    <source>
        <dbReference type="EMBL" id="MBB6472476.1"/>
    </source>
</evidence>
<reference evidence="2 3" key="1">
    <citation type="submission" date="2020-08" db="EMBL/GenBank/DDBJ databases">
        <title>Sequencing the genomes of 1000 actinobacteria strains.</title>
        <authorList>
            <person name="Klenk H.-P."/>
        </authorList>
    </citation>
    <scope>NUCLEOTIDE SEQUENCE [LARGE SCALE GENOMIC DNA]</scope>
    <source>
        <strain evidence="2 3">DSM 44936</strain>
    </source>
</reference>
<keyword evidence="3" id="KW-1185">Reference proteome</keyword>
<evidence type="ECO:0000256" key="1">
    <source>
        <dbReference type="SAM" id="MobiDB-lite"/>
    </source>
</evidence>
<feature type="region of interest" description="Disordered" evidence="1">
    <location>
        <begin position="189"/>
        <end position="213"/>
    </location>
</feature>
<organism evidence="2 3">
    <name type="scientific">Sphaerisporangium rubeum</name>
    <dbReference type="NCBI Taxonomy" id="321317"/>
    <lineage>
        <taxon>Bacteria</taxon>
        <taxon>Bacillati</taxon>
        <taxon>Actinomycetota</taxon>
        <taxon>Actinomycetes</taxon>
        <taxon>Streptosporangiales</taxon>
        <taxon>Streptosporangiaceae</taxon>
        <taxon>Sphaerisporangium</taxon>
    </lineage>
</organism>